<dbReference type="SUPFAM" id="SSF46689">
    <property type="entry name" value="Homeodomain-like"/>
    <property type="match status" value="1"/>
</dbReference>
<dbReference type="EMBL" id="FRDI01000003">
    <property type="protein sequence ID" value="SHN57627.1"/>
    <property type="molecule type" value="Genomic_DNA"/>
</dbReference>
<dbReference type="PROSITE" id="PS51071">
    <property type="entry name" value="HTH_RPIR"/>
    <property type="match status" value="1"/>
</dbReference>
<keyword evidence="2" id="KW-0238">DNA-binding</keyword>
<dbReference type="InterPro" id="IPR047640">
    <property type="entry name" value="RpiR-like"/>
</dbReference>
<keyword evidence="4" id="KW-1133">Transmembrane helix</keyword>
<accession>A0A1M7SGM9</accession>
<dbReference type="STRING" id="1121455.SAMN02745728_00928"/>
<dbReference type="Gene3D" id="3.40.50.10490">
    <property type="entry name" value="Glucose-6-phosphate isomerase like protein, domain 1"/>
    <property type="match status" value="1"/>
</dbReference>
<dbReference type="GO" id="GO:0003677">
    <property type="term" value="F:DNA binding"/>
    <property type="evidence" value="ECO:0007669"/>
    <property type="project" value="UniProtKB-KW"/>
</dbReference>
<dbReference type="InterPro" id="IPR009057">
    <property type="entry name" value="Homeodomain-like_sf"/>
</dbReference>
<dbReference type="InterPro" id="IPR036388">
    <property type="entry name" value="WH-like_DNA-bd_sf"/>
</dbReference>
<dbReference type="Pfam" id="PF01418">
    <property type="entry name" value="HTH_6"/>
    <property type="match status" value="1"/>
</dbReference>
<keyword evidence="7" id="KW-1185">Reference proteome</keyword>
<evidence type="ECO:0000256" key="3">
    <source>
        <dbReference type="ARBA" id="ARBA00023163"/>
    </source>
</evidence>
<dbReference type="PANTHER" id="PTHR30514:SF18">
    <property type="entry name" value="RPIR-FAMILY TRANSCRIPTIONAL REGULATOR"/>
    <property type="match status" value="1"/>
</dbReference>
<dbReference type="AlphaFoldDB" id="A0A1M7SGM9"/>
<dbReference type="RefSeq" id="WP_072696602.1">
    <property type="nucleotide sequence ID" value="NZ_FRDI01000003.1"/>
</dbReference>
<dbReference type="OrthoDB" id="5415295at2"/>
<evidence type="ECO:0000259" key="5">
    <source>
        <dbReference type="PROSITE" id="PS51071"/>
    </source>
</evidence>
<dbReference type="GO" id="GO:1901135">
    <property type="term" value="P:carbohydrate derivative metabolic process"/>
    <property type="evidence" value="ECO:0007669"/>
    <property type="project" value="InterPro"/>
</dbReference>
<proteinExistence type="predicted"/>
<gene>
    <name evidence="6" type="ORF">SAMN02745728_00928</name>
</gene>
<dbReference type="InterPro" id="IPR001347">
    <property type="entry name" value="SIS_dom"/>
</dbReference>
<evidence type="ECO:0000313" key="6">
    <source>
        <dbReference type="EMBL" id="SHN57627.1"/>
    </source>
</evidence>
<dbReference type="InterPro" id="IPR046348">
    <property type="entry name" value="SIS_dom_sf"/>
</dbReference>
<keyword evidence="4" id="KW-0812">Transmembrane</keyword>
<dbReference type="Proteomes" id="UP000186469">
    <property type="component" value="Unassembled WGS sequence"/>
</dbReference>
<dbReference type="PANTHER" id="PTHR30514">
    <property type="entry name" value="GLUCOKINASE"/>
    <property type="match status" value="1"/>
</dbReference>
<dbReference type="Gene3D" id="1.10.10.10">
    <property type="entry name" value="Winged helix-like DNA-binding domain superfamily/Winged helix DNA-binding domain"/>
    <property type="match status" value="1"/>
</dbReference>
<evidence type="ECO:0000256" key="2">
    <source>
        <dbReference type="ARBA" id="ARBA00023125"/>
    </source>
</evidence>
<evidence type="ECO:0000256" key="4">
    <source>
        <dbReference type="SAM" id="Phobius"/>
    </source>
</evidence>
<dbReference type="SUPFAM" id="SSF53697">
    <property type="entry name" value="SIS domain"/>
    <property type="match status" value="1"/>
</dbReference>
<reference evidence="6 7" key="1">
    <citation type="submission" date="2016-12" db="EMBL/GenBank/DDBJ databases">
        <authorList>
            <person name="Song W.-J."/>
            <person name="Kurnit D.M."/>
        </authorList>
    </citation>
    <scope>NUCLEOTIDE SEQUENCE [LARGE SCALE GENOMIC DNA]</scope>
    <source>
        <strain evidence="6 7">DSM 11393</strain>
    </source>
</reference>
<dbReference type="CDD" id="cd05013">
    <property type="entry name" value="SIS_RpiR"/>
    <property type="match status" value="1"/>
</dbReference>
<dbReference type="GO" id="GO:0097367">
    <property type="term" value="F:carbohydrate derivative binding"/>
    <property type="evidence" value="ECO:0007669"/>
    <property type="project" value="InterPro"/>
</dbReference>
<feature type="transmembrane region" description="Helical" evidence="4">
    <location>
        <begin position="142"/>
        <end position="161"/>
    </location>
</feature>
<dbReference type="InterPro" id="IPR000281">
    <property type="entry name" value="HTH_RpiR"/>
</dbReference>
<keyword evidence="3" id="KW-0804">Transcription</keyword>
<dbReference type="InterPro" id="IPR035472">
    <property type="entry name" value="RpiR-like_SIS"/>
</dbReference>
<organism evidence="6 7">
    <name type="scientific">Desulfovibrio litoralis DSM 11393</name>
    <dbReference type="NCBI Taxonomy" id="1121455"/>
    <lineage>
        <taxon>Bacteria</taxon>
        <taxon>Pseudomonadati</taxon>
        <taxon>Thermodesulfobacteriota</taxon>
        <taxon>Desulfovibrionia</taxon>
        <taxon>Desulfovibrionales</taxon>
        <taxon>Desulfovibrionaceae</taxon>
        <taxon>Desulfovibrio</taxon>
    </lineage>
</organism>
<feature type="domain" description="HTH rpiR-type" evidence="5">
    <location>
        <begin position="7"/>
        <end position="83"/>
    </location>
</feature>
<keyword evidence="4" id="KW-0472">Membrane</keyword>
<name>A0A1M7SGM9_9BACT</name>
<keyword evidence="1" id="KW-0805">Transcription regulation</keyword>
<dbReference type="Pfam" id="PF01380">
    <property type="entry name" value="SIS"/>
    <property type="match status" value="1"/>
</dbReference>
<dbReference type="GO" id="GO:0003700">
    <property type="term" value="F:DNA-binding transcription factor activity"/>
    <property type="evidence" value="ECO:0007669"/>
    <property type="project" value="InterPro"/>
</dbReference>
<evidence type="ECO:0000256" key="1">
    <source>
        <dbReference type="ARBA" id="ARBA00023015"/>
    </source>
</evidence>
<evidence type="ECO:0000313" key="7">
    <source>
        <dbReference type="Proteomes" id="UP000186469"/>
    </source>
</evidence>
<sequence>MIKNIQSSLLLQRISQQHSFTAGEKKLVDFFEQSYSDLAFSNIEEISLKANVGKSTVTRFVRKLGYSNFADFLKNVRADARLALNSPLGYAIAKEKQADQPAHNIYNHMEQVGRNVRQAIKDNQIEQLNLAAQILGNKKTHLYIVGCATSYALAYTAFLLLRYIRSNVTLLDGDISTLPHRLAGIEKNSALFAISFYRFSSVTQKAVSLFHKTNKPVVLLTDKFSNTELSMSSAHIIAPSEGEHTVFSSRAAGMALIEGMIASIAPASDKHMQSRLEDIENLFDLFGSF</sequence>
<protein>
    <submittedName>
        <fullName evidence="6">Transcriptional regulator, RpiR family</fullName>
    </submittedName>
</protein>